<dbReference type="InterPro" id="IPR017946">
    <property type="entry name" value="PLC-like_Pdiesterase_TIM-brl"/>
</dbReference>
<accession>A0AAD2FMR1</accession>
<protein>
    <recommendedName>
        <fullName evidence="5">PLC-like phosphodiesterase</fullName>
    </recommendedName>
</protein>
<evidence type="ECO:0000313" key="4">
    <source>
        <dbReference type="Proteomes" id="UP001295423"/>
    </source>
</evidence>
<keyword evidence="4" id="KW-1185">Reference proteome</keyword>
<evidence type="ECO:0000256" key="1">
    <source>
        <dbReference type="SAM" id="MobiDB-lite"/>
    </source>
</evidence>
<dbReference type="PANTHER" id="PTHR13593">
    <property type="match status" value="1"/>
</dbReference>
<sequence>MRTFNLLLQYLFFLASSSSLVHGQTTTSNVCNGVNGLCGFSVNEILYGMVHNAMSSPSHGFTIFSNHENDPIVASLDAGYRGISLDICRCNGQLVFCHGSSLVGCGVGSRNATETFQQIDDWLEANPREVVVFFLQVNNGAGGGAADISLQDVESILSNSFKSKMYQHDNVAWPTLGEMVQDCKQIIFFYTSGPNGNPPNGNPNGIHFFFDYASQTSFSHRSVESLQGAPCEAIGTQQDFYLFNDFILDNGIAPSKAAAQTINTGTFVEPILEQCQSVFDHPVNFVSVDFWSHGDLSDFIPTYNAGLVVKDGGGGGGGGGGDSTKAQVTVSTDACRPVTVTPTSAPTLSPPSAPSNPTPDSSANRDIGTRLLILSLTVSVILLA</sequence>
<feature type="region of interest" description="Disordered" evidence="1">
    <location>
        <begin position="339"/>
        <end position="364"/>
    </location>
</feature>
<dbReference type="GO" id="GO:0008081">
    <property type="term" value="F:phosphoric diester hydrolase activity"/>
    <property type="evidence" value="ECO:0007669"/>
    <property type="project" value="InterPro"/>
</dbReference>
<keyword evidence="2" id="KW-0732">Signal</keyword>
<dbReference type="InterPro" id="IPR051057">
    <property type="entry name" value="PI-PLC_domain"/>
</dbReference>
<reference evidence="3" key="1">
    <citation type="submission" date="2023-08" db="EMBL/GenBank/DDBJ databases">
        <authorList>
            <person name="Audoor S."/>
            <person name="Bilcke G."/>
        </authorList>
    </citation>
    <scope>NUCLEOTIDE SEQUENCE</scope>
</reference>
<name>A0AAD2FMR1_9STRA</name>
<evidence type="ECO:0000256" key="2">
    <source>
        <dbReference type="SAM" id="SignalP"/>
    </source>
</evidence>
<dbReference type="AlphaFoldDB" id="A0AAD2FMR1"/>
<dbReference type="PANTHER" id="PTHR13593:SF140">
    <property type="entry name" value="PLC-LIKE PHOSPHODIESTERASE"/>
    <property type="match status" value="1"/>
</dbReference>
<feature type="compositionally biased region" description="Pro residues" evidence="1">
    <location>
        <begin position="348"/>
        <end position="357"/>
    </location>
</feature>
<evidence type="ECO:0000313" key="3">
    <source>
        <dbReference type="EMBL" id="CAJ1946391.1"/>
    </source>
</evidence>
<organism evidence="3 4">
    <name type="scientific">Cylindrotheca closterium</name>
    <dbReference type="NCBI Taxonomy" id="2856"/>
    <lineage>
        <taxon>Eukaryota</taxon>
        <taxon>Sar</taxon>
        <taxon>Stramenopiles</taxon>
        <taxon>Ochrophyta</taxon>
        <taxon>Bacillariophyta</taxon>
        <taxon>Bacillariophyceae</taxon>
        <taxon>Bacillariophycidae</taxon>
        <taxon>Bacillariales</taxon>
        <taxon>Bacillariaceae</taxon>
        <taxon>Cylindrotheca</taxon>
    </lineage>
</organism>
<feature type="signal peptide" evidence="2">
    <location>
        <begin position="1"/>
        <end position="23"/>
    </location>
</feature>
<proteinExistence type="predicted"/>
<comment type="caution">
    <text evidence="3">The sequence shown here is derived from an EMBL/GenBank/DDBJ whole genome shotgun (WGS) entry which is preliminary data.</text>
</comment>
<dbReference type="SUPFAM" id="SSF51695">
    <property type="entry name" value="PLC-like phosphodiesterases"/>
    <property type="match status" value="1"/>
</dbReference>
<evidence type="ECO:0008006" key="5">
    <source>
        <dbReference type="Google" id="ProtNLM"/>
    </source>
</evidence>
<dbReference type="EMBL" id="CAKOGP040001668">
    <property type="protein sequence ID" value="CAJ1946391.1"/>
    <property type="molecule type" value="Genomic_DNA"/>
</dbReference>
<gene>
    <name evidence="3" type="ORF">CYCCA115_LOCUS10535</name>
</gene>
<dbReference type="Gene3D" id="3.20.20.190">
    <property type="entry name" value="Phosphatidylinositol (PI) phosphodiesterase"/>
    <property type="match status" value="1"/>
</dbReference>
<dbReference type="Proteomes" id="UP001295423">
    <property type="component" value="Unassembled WGS sequence"/>
</dbReference>
<feature type="chain" id="PRO_5042022454" description="PLC-like phosphodiesterase" evidence="2">
    <location>
        <begin position="24"/>
        <end position="384"/>
    </location>
</feature>
<dbReference type="GO" id="GO:0006629">
    <property type="term" value="P:lipid metabolic process"/>
    <property type="evidence" value="ECO:0007669"/>
    <property type="project" value="InterPro"/>
</dbReference>
<dbReference type="Pfam" id="PF26178">
    <property type="entry name" value="PI-PLC_cat"/>
    <property type="match status" value="1"/>
</dbReference>